<comment type="similarity">
    <text evidence="3">Belongs to the methyltransferase superfamily. Type-7 methyltransferase family.</text>
</comment>
<dbReference type="InterPro" id="IPR005299">
    <property type="entry name" value="MeTrfase_7"/>
</dbReference>
<dbReference type="InterPro" id="IPR029063">
    <property type="entry name" value="SAM-dependent_MTases_sf"/>
</dbReference>
<dbReference type="Proteomes" id="UP001161247">
    <property type="component" value="Chromosome 5"/>
</dbReference>
<dbReference type="EMBL" id="OX459122">
    <property type="protein sequence ID" value="CAI9105082.1"/>
    <property type="molecule type" value="Genomic_DNA"/>
</dbReference>
<dbReference type="AlphaFoldDB" id="A0AAV1DB30"/>
<keyword evidence="9" id="KW-1185">Reference proteome</keyword>
<proteinExistence type="inferred from homology"/>
<dbReference type="Pfam" id="PF03492">
    <property type="entry name" value="Methyltransf_7"/>
    <property type="match status" value="1"/>
</dbReference>
<evidence type="ECO:0000256" key="7">
    <source>
        <dbReference type="ARBA" id="ARBA00022842"/>
    </source>
</evidence>
<dbReference type="InterPro" id="IPR042086">
    <property type="entry name" value="MeTrfase_capping"/>
</dbReference>
<comment type="pathway">
    <text evidence="2">Alkaloid biosynthesis.</text>
</comment>
<comment type="cofactor">
    <cofactor evidence="1">
        <name>Mg(2+)</name>
        <dbReference type="ChEBI" id="CHEBI:18420"/>
    </cofactor>
</comment>
<keyword evidence="7" id="KW-0460">Magnesium</keyword>
<organism evidence="8 9">
    <name type="scientific">Oldenlandia corymbosa var. corymbosa</name>
    <dbReference type="NCBI Taxonomy" id="529605"/>
    <lineage>
        <taxon>Eukaryota</taxon>
        <taxon>Viridiplantae</taxon>
        <taxon>Streptophyta</taxon>
        <taxon>Embryophyta</taxon>
        <taxon>Tracheophyta</taxon>
        <taxon>Spermatophyta</taxon>
        <taxon>Magnoliopsida</taxon>
        <taxon>eudicotyledons</taxon>
        <taxon>Gunneridae</taxon>
        <taxon>Pentapetalae</taxon>
        <taxon>asterids</taxon>
        <taxon>lamiids</taxon>
        <taxon>Gentianales</taxon>
        <taxon>Rubiaceae</taxon>
        <taxon>Rubioideae</taxon>
        <taxon>Spermacoceae</taxon>
        <taxon>Hedyotis-Oldenlandia complex</taxon>
        <taxon>Oldenlandia</taxon>
    </lineage>
</organism>
<evidence type="ECO:0000256" key="2">
    <source>
        <dbReference type="ARBA" id="ARBA00004913"/>
    </source>
</evidence>
<evidence type="ECO:0000256" key="3">
    <source>
        <dbReference type="ARBA" id="ARBA00007967"/>
    </source>
</evidence>
<dbReference type="SUPFAM" id="SSF53335">
    <property type="entry name" value="S-adenosyl-L-methionine-dependent methyltransferases"/>
    <property type="match status" value="1"/>
</dbReference>
<evidence type="ECO:0000313" key="8">
    <source>
        <dbReference type="EMBL" id="CAI9105082.1"/>
    </source>
</evidence>
<reference evidence="8" key="1">
    <citation type="submission" date="2023-03" db="EMBL/GenBank/DDBJ databases">
        <authorList>
            <person name="Julca I."/>
        </authorList>
    </citation>
    <scope>NUCLEOTIDE SEQUENCE</scope>
</reference>
<evidence type="ECO:0000256" key="6">
    <source>
        <dbReference type="ARBA" id="ARBA00022723"/>
    </source>
</evidence>
<keyword evidence="6" id="KW-0479">Metal-binding</keyword>
<protein>
    <submittedName>
        <fullName evidence="8">OLC1v1003933C1</fullName>
    </submittedName>
</protein>
<accession>A0AAV1DB30</accession>
<name>A0AAV1DB30_OLDCO</name>
<dbReference type="Gene3D" id="1.10.1200.270">
    <property type="entry name" value="Methyltransferase, alpha-helical capping domain"/>
    <property type="match status" value="1"/>
</dbReference>
<dbReference type="GO" id="GO:0046872">
    <property type="term" value="F:metal ion binding"/>
    <property type="evidence" value="ECO:0007669"/>
    <property type="project" value="UniProtKB-KW"/>
</dbReference>
<evidence type="ECO:0000256" key="1">
    <source>
        <dbReference type="ARBA" id="ARBA00001946"/>
    </source>
</evidence>
<dbReference type="PANTHER" id="PTHR31009">
    <property type="entry name" value="S-ADENOSYL-L-METHIONINE:CARBOXYL METHYLTRANSFERASE FAMILY PROTEIN"/>
    <property type="match status" value="1"/>
</dbReference>
<dbReference type="GO" id="GO:0008168">
    <property type="term" value="F:methyltransferase activity"/>
    <property type="evidence" value="ECO:0007669"/>
    <property type="project" value="UniProtKB-KW"/>
</dbReference>
<dbReference type="Gene3D" id="3.40.50.150">
    <property type="entry name" value="Vaccinia Virus protein VP39"/>
    <property type="match status" value="1"/>
</dbReference>
<keyword evidence="5" id="KW-0808">Transferase</keyword>
<gene>
    <name evidence="8" type="ORF">OLC1_LOCUS13859</name>
</gene>
<keyword evidence="4" id="KW-0489">Methyltransferase</keyword>
<evidence type="ECO:0000256" key="4">
    <source>
        <dbReference type="ARBA" id="ARBA00022603"/>
    </source>
</evidence>
<sequence>MENSKIVKGGDGASSYFKNSKLQGNASDQANKLLEDGIAKSLKLPPKDATFRIADFGCSVGPNTFSSVASVIEAVKHKYQNTSDDDGFPEFHVFFNDQVSNDFNTLFRSLPHDKQYMVAGVPGSFHGRLLPKSSVNLMVSNTALNWLSKIPDSVTTRGTPQWNKGKVTYARSSPQVVEAFKAQFVHDMNDFFGARTQELVPGGLLAILVPCRSLGTSPCESNVVLVADSIGDALVDLVNEGVISEDLVDSFNFPTFIPTATEMEEIILTNHGKHFSIKAMQEIRLPSHLNTPQGIHHTCSHMRAVMDCLLNQHIGVPQVVDEAFTRYPQKIENLVKDPSTNALFETWEFLFMLLKRNDA</sequence>
<evidence type="ECO:0000256" key="5">
    <source>
        <dbReference type="ARBA" id="ARBA00022679"/>
    </source>
</evidence>
<dbReference type="GO" id="GO:0032259">
    <property type="term" value="P:methylation"/>
    <property type="evidence" value="ECO:0007669"/>
    <property type="project" value="UniProtKB-KW"/>
</dbReference>
<evidence type="ECO:0000313" key="9">
    <source>
        <dbReference type="Proteomes" id="UP001161247"/>
    </source>
</evidence>